<reference evidence="2" key="1">
    <citation type="submission" date="2022-11" db="UniProtKB">
        <authorList>
            <consortium name="WormBaseParasite"/>
        </authorList>
    </citation>
    <scope>IDENTIFICATION</scope>
</reference>
<proteinExistence type="predicted"/>
<evidence type="ECO:0000313" key="2">
    <source>
        <dbReference type="WBParaSite" id="nRc.2.0.1.t44056-RA"/>
    </source>
</evidence>
<protein>
    <submittedName>
        <fullName evidence="2">Ovule protein</fullName>
    </submittedName>
</protein>
<organism evidence="1 2">
    <name type="scientific">Romanomermis culicivorax</name>
    <name type="common">Nematode worm</name>
    <dbReference type="NCBI Taxonomy" id="13658"/>
    <lineage>
        <taxon>Eukaryota</taxon>
        <taxon>Metazoa</taxon>
        <taxon>Ecdysozoa</taxon>
        <taxon>Nematoda</taxon>
        <taxon>Enoplea</taxon>
        <taxon>Dorylaimia</taxon>
        <taxon>Mermithida</taxon>
        <taxon>Mermithoidea</taxon>
        <taxon>Mermithidae</taxon>
        <taxon>Romanomermis</taxon>
    </lineage>
</organism>
<dbReference type="WBParaSite" id="nRc.2.0.1.t44056-RA">
    <property type="protein sequence ID" value="nRc.2.0.1.t44056-RA"/>
    <property type="gene ID" value="nRc.2.0.1.g44056"/>
</dbReference>
<sequence length="71" mass="8215">MQVCRKRHTITSNLRSVDCITFRTYVSIDCIPFCSVGKGKSSCFQNASNFYLSRKLHIYKVARKKGQTDYN</sequence>
<keyword evidence="1" id="KW-1185">Reference proteome</keyword>
<accession>A0A915KZ10</accession>
<name>A0A915KZ10_ROMCU</name>
<dbReference type="AlphaFoldDB" id="A0A915KZ10"/>
<evidence type="ECO:0000313" key="1">
    <source>
        <dbReference type="Proteomes" id="UP000887565"/>
    </source>
</evidence>
<dbReference type="Proteomes" id="UP000887565">
    <property type="component" value="Unplaced"/>
</dbReference>